<feature type="domain" description="HYR-like" evidence="1">
    <location>
        <begin position="1062"/>
        <end position="1129"/>
    </location>
</feature>
<name>A0ABU2Y9K4_9FLAO</name>
<keyword evidence="3" id="KW-1185">Reference proteome</keyword>
<dbReference type="EMBL" id="JAVRHV010000011">
    <property type="protein sequence ID" value="MDT0554339.1"/>
    <property type="molecule type" value="Genomic_DNA"/>
</dbReference>
<comment type="caution">
    <text evidence="2">The sequence shown here is derived from an EMBL/GenBank/DDBJ whole genome shotgun (WGS) entry which is preliminary data.</text>
</comment>
<protein>
    <submittedName>
        <fullName evidence="2">Gliding motility-associated C-terminal domain-containing protein</fullName>
    </submittedName>
</protein>
<dbReference type="InterPro" id="IPR026341">
    <property type="entry name" value="T9SS_type_B"/>
</dbReference>
<feature type="domain" description="HYR-like" evidence="1">
    <location>
        <begin position="902"/>
        <end position="967"/>
    </location>
</feature>
<evidence type="ECO:0000313" key="3">
    <source>
        <dbReference type="Proteomes" id="UP001252186"/>
    </source>
</evidence>
<accession>A0ABU2Y9K4</accession>
<organism evidence="2 3">
    <name type="scientific">Urechidicola vernalis</name>
    <dbReference type="NCBI Taxonomy" id="3075600"/>
    <lineage>
        <taxon>Bacteria</taxon>
        <taxon>Pseudomonadati</taxon>
        <taxon>Bacteroidota</taxon>
        <taxon>Flavobacteriia</taxon>
        <taxon>Flavobacteriales</taxon>
        <taxon>Flavobacteriaceae</taxon>
        <taxon>Urechidicola</taxon>
    </lineage>
</organism>
<dbReference type="Pfam" id="PF23237">
    <property type="entry name" value="HYR_4C"/>
    <property type="match status" value="4"/>
</dbReference>
<dbReference type="PANTHER" id="PTHR24273">
    <property type="entry name" value="FI04643P-RELATED"/>
    <property type="match status" value="1"/>
</dbReference>
<dbReference type="RefSeq" id="WP_311594426.1">
    <property type="nucleotide sequence ID" value="NZ_JAVRHV010000011.1"/>
</dbReference>
<feature type="domain" description="HYR-like" evidence="1">
    <location>
        <begin position="978"/>
        <end position="1049"/>
    </location>
</feature>
<gene>
    <name evidence="2" type="ORF">RM519_13865</name>
</gene>
<dbReference type="PANTHER" id="PTHR24273:SF32">
    <property type="entry name" value="HYALIN"/>
    <property type="match status" value="1"/>
</dbReference>
<feature type="domain" description="HYR-like" evidence="1">
    <location>
        <begin position="335"/>
        <end position="406"/>
    </location>
</feature>
<evidence type="ECO:0000259" key="1">
    <source>
        <dbReference type="Pfam" id="PF23237"/>
    </source>
</evidence>
<dbReference type="InterPro" id="IPR057078">
    <property type="entry name" value="HYR-4C"/>
</dbReference>
<evidence type="ECO:0000313" key="2">
    <source>
        <dbReference type="EMBL" id="MDT0554339.1"/>
    </source>
</evidence>
<dbReference type="NCBIfam" id="TIGR04131">
    <property type="entry name" value="Bac_Flav_CTERM"/>
    <property type="match status" value="1"/>
</dbReference>
<sequence length="1330" mass="138429">LAVCQDITIQLDATGNVSITEGDIDGGSTDNCAIDTIVASMTSFDCSNVGDNIVTLTVTDIYGNVNTCDATVTVEDNIDPNIITPASNIIVECDGQGNNGAIDAWLQNNGGATASDACGIVWSNDYSGAGSDCSQPVEVIFTATDPSGNSTSTTATYSIQDTNAPSIDTDALDTTVECDGEGNVQELADWLASNGGATASDDCSSVTWSNNAGSLSDECGMTGSVTVTFTATDGCGNFSETTATFTLVDTTPPSITAPADVTVECTEDTSSQATGTPTGIYDACSGISVGESDAVVDTCGNTMIITRTWTATDECGNATSVDQIITVVDTTPPSITAPADVTIECTEDASSQSQGIAIGSDTCGDITITESDSEVENCGNTKVITRTWTATDACGNTSSADQTITIVDTVAPVIITEASNETVEADGEGNLQIFQNWINTQGGAVATDNCSNVTWTHNFTDFNYICGKAGSVEVTFTAIDECGNATSTIANFTIVDSLGPVLSSIPPNITLECDTDLGTGVQGVAVFSDVNSDVEITYSDVFVSTRGAGGVLTRLWTATDQCGNITQVNQVITVEDTVPPTLTVPADVTVECTEDTSSASTGVATATDNCDAITVTENDSVVETCGNTMIITRTWTAEDNSGNMMSGDQIITVVDTTPPTLVVPADVTVECTEDYSSQGTGMATGDDSCGNVTISESDAMVDTCGNTMVITRTWTATDECGNATSANQVITVVDTTPPSIVVPEDMTVECTEDYTSQATGMATGSDTCGNVTITENDSVEDTCGNTMIITRTWTVTDECGNATSADQVITIVDTTPPTIVAPADVTIECTGDYSAQATGVATASDTCGSVTISESDATVDACGNTMIITRTWTATDECGNTASATQVITLEDTEGPTFDTMPADIVVTCAAEIPGDQGVTSSDSCDVAPSVVFTQSAAPACNGDVINTWTATDACGNQTVYSQTVTINDTIAPVFTSTEFPTDITVECDAVPSPLTMTAMDNCGGEIEVTLNEETIVPGTGCQNYTTTRVWSAMDCAGNEVTHTQVITVVDTTPPTIIEFPDSELTVTCADIPSPAEIFAVDNCSSAISTIFEEQILDPDSEGNYQIIRAWVLTDECGNESTFVQTINVESLDTVDSNNIIDLCIDDLSLDLLTLLSSDIDVSGTWSDDNNSGALSGNSFDPSNVQLGVYEFTYRSNDSDCAYSEVFRINVNDDCVVLPCSTDDIAISRVLTPNGDGHNEAFEISGLETCGYTYDVMIFNRWGAVVYQSTNYQNNWTGYNAEGGMTIGSSATLPTGTYYYVVKVLGGNGSNGVDSSAFKPITGYIYLGSN</sequence>
<reference evidence="2 3" key="1">
    <citation type="submission" date="2023-09" db="EMBL/GenBank/DDBJ databases">
        <authorList>
            <person name="Rey-Velasco X."/>
        </authorList>
    </citation>
    <scope>NUCLEOTIDE SEQUENCE [LARGE SCALE GENOMIC DNA]</scope>
    <source>
        <strain evidence="2 3">P050</strain>
    </source>
</reference>
<feature type="non-terminal residue" evidence="2">
    <location>
        <position position="1"/>
    </location>
</feature>
<dbReference type="Proteomes" id="UP001252186">
    <property type="component" value="Unassembled WGS sequence"/>
</dbReference>
<proteinExistence type="predicted"/>
<dbReference type="Pfam" id="PF13585">
    <property type="entry name" value="CHU_C"/>
    <property type="match status" value="1"/>
</dbReference>